<evidence type="ECO:0000313" key="5">
    <source>
        <dbReference type="Proteomes" id="UP000005361"/>
    </source>
</evidence>
<dbReference type="HOGENOM" id="CLU_009834_7_6_9"/>
<dbReference type="FunFam" id="3.90.226.10:FF:000009">
    <property type="entry name" value="Carnitinyl-CoA dehydratase"/>
    <property type="match status" value="1"/>
</dbReference>
<dbReference type="RefSeq" id="WP_007957159.1">
    <property type="nucleotide sequence ID" value="NZ_CP010978.1"/>
</dbReference>
<evidence type="ECO:0000313" key="4">
    <source>
        <dbReference type="EMBL" id="AJQ26520.1"/>
    </source>
</evidence>
<dbReference type="Pfam" id="PF00378">
    <property type="entry name" value="ECH_1"/>
    <property type="match status" value="1"/>
</dbReference>
<dbReference type="CDD" id="cd06558">
    <property type="entry name" value="crotonase-like"/>
    <property type="match status" value="1"/>
</dbReference>
<dbReference type="PANTHER" id="PTHR11941">
    <property type="entry name" value="ENOYL-COA HYDRATASE-RELATED"/>
    <property type="match status" value="1"/>
</dbReference>
<dbReference type="GO" id="GO:0016836">
    <property type="term" value="F:hydro-lyase activity"/>
    <property type="evidence" value="ECO:0007669"/>
    <property type="project" value="UniProtKB-ARBA"/>
</dbReference>
<dbReference type="NCBIfam" id="NF004475">
    <property type="entry name" value="PRK05809.1"/>
    <property type="match status" value="1"/>
</dbReference>
<dbReference type="GO" id="GO:0006635">
    <property type="term" value="P:fatty acid beta-oxidation"/>
    <property type="evidence" value="ECO:0007669"/>
    <property type="project" value="TreeGrafter"/>
</dbReference>
<evidence type="ECO:0000256" key="1">
    <source>
        <dbReference type="ARBA" id="ARBA00005254"/>
    </source>
</evidence>
<dbReference type="PANTHER" id="PTHR11941:SF54">
    <property type="entry name" value="ENOYL-COA HYDRATASE, MITOCHONDRIAL"/>
    <property type="match status" value="1"/>
</dbReference>
<reference evidence="4 5" key="1">
    <citation type="journal article" date="2015" name="Genome Announc.">
        <title>Complete Genome Sequence of Pelosinus fermentans JBW45, a Member of a Remarkably Competitive Group of Negativicutes in the Firmicutes Phylum.</title>
        <authorList>
            <person name="De Leon K.B."/>
            <person name="Utturkar S.M."/>
            <person name="Camilleri L.B."/>
            <person name="Elias D.A."/>
            <person name="Arkin A.P."/>
            <person name="Fields M.W."/>
            <person name="Brown S.D."/>
            <person name="Wall J.D."/>
        </authorList>
    </citation>
    <scope>NUCLEOTIDE SEQUENCE [LARGE SCALE GENOMIC DNA]</scope>
    <source>
        <strain evidence="4 5">JBW45</strain>
    </source>
</reference>
<dbReference type="InterPro" id="IPR029045">
    <property type="entry name" value="ClpP/crotonase-like_dom_sf"/>
</dbReference>
<accession>I8TVB7</accession>
<dbReference type="PROSITE" id="PS00166">
    <property type="entry name" value="ENOYL_COA_HYDRATASE"/>
    <property type="match status" value="1"/>
</dbReference>
<sequence length="262" mass="27742">MGEYTNLLVEIDSDGIGTVTINRPKALNALNAATVHELDQLFDELAANDAVKVVIVTGSGEKSFVAGADILEMKDKTAVEGRQWGQLAQGVFNKIENLPKPVIAAVNGYALGGGCELAMACDIRIASEKAKFGQPEVSLGIPPGFGGTQRLSRLVGKGRAKELLFTGDMIDAAEAYRIGLANQVAAPEELIGKAKAMAQKIISRAPIAVQVCKTAVNRGLDVDLTSGIAYEAEVFGLCFATQDQKEGMTAFIEKRKANFIGK</sequence>
<dbReference type="FunFam" id="1.10.12.10:FF:000001">
    <property type="entry name" value="Probable enoyl-CoA hydratase, mitochondrial"/>
    <property type="match status" value="1"/>
</dbReference>
<dbReference type="InterPro" id="IPR014748">
    <property type="entry name" value="Enoyl-CoA_hydra_C"/>
</dbReference>
<dbReference type="OrthoDB" id="9771883at2"/>
<dbReference type="Gene3D" id="1.10.12.10">
    <property type="entry name" value="Lyase 2-enoyl-coa Hydratase, Chain A, domain 2"/>
    <property type="match status" value="1"/>
</dbReference>
<keyword evidence="2 4" id="KW-0456">Lyase</keyword>
<evidence type="ECO:0000256" key="2">
    <source>
        <dbReference type="ARBA" id="ARBA00023239"/>
    </source>
</evidence>
<dbReference type="EMBL" id="CP010978">
    <property type="protein sequence ID" value="AJQ26520.1"/>
    <property type="molecule type" value="Genomic_DNA"/>
</dbReference>
<dbReference type="Proteomes" id="UP000005361">
    <property type="component" value="Chromosome"/>
</dbReference>
<name>I8TVB7_9FIRM</name>
<reference evidence="5" key="2">
    <citation type="submission" date="2015-02" db="EMBL/GenBank/DDBJ databases">
        <title>Complete Genome Sequence of Pelosinus fermentans JBW45.</title>
        <authorList>
            <person name="De Leon K.B."/>
            <person name="Utturkar S.M."/>
            <person name="Camilleri L.B."/>
            <person name="Arkin A.P."/>
            <person name="Fields M.W."/>
            <person name="Brown S.D."/>
            <person name="Wall J.D."/>
        </authorList>
    </citation>
    <scope>NUCLEOTIDE SEQUENCE [LARGE SCALE GENOMIC DNA]</scope>
    <source>
        <strain evidence="5">JBW45</strain>
    </source>
</reference>
<comment type="similarity">
    <text evidence="1 3">Belongs to the enoyl-CoA hydratase/isomerase family.</text>
</comment>
<organism evidence="4 5">
    <name type="scientific">Pelosinus fermentans JBW45</name>
    <dbReference type="NCBI Taxonomy" id="1192197"/>
    <lineage>
        <taxon>Bacteria</taxon>
        <taxon>Bacillati</taxon>
        <taxon>Bacillota</taxon>
        <taxon>Negativicutes</taxon>
        <taxon>Selenomonadales</taxon>
        <taxon>Sporomusaceae</taxon>
        <taxon>Pelosinus</taxon>
    </lineage>
</organism>
<dbReference type="InterPro" id="IPR001753">
    <property type="entry name" value="Enoyl-CoA_hydra/iso"/>
</dbReference>
<dbReference type="EC" id="4.2.1.55" evidence="4"/>
<dbReference type="STRING" id="1192197.JBW_01168"/>
<dbReference type="InterPro" id="IPR018376">
    <property type="entry name" value="Enoyl-CoA_hyd/isom_CS"/>
</dbReference>
<protein>
    <submittedName>
        <fullName evidence="4">3-hydroxybutyryl-CoA dehydratase</fullName>
        <ecNumber evidence="4">4.2.1.55</ecNumber>
    </submittedName>
</protein>
<dbReference type="Gene3D" id="3.90.226.10">
    <property type="entry name" value="2-enoyl-CoA Hydratase, Chain A, domain 1"/>
    <property type="match status" value="1"/>
</dbReference>
<evidence type="ECO:0000256" key="3">
    <source>
        <dbReference type="RuleBase" id="RU003707"/>
    </source>
</evidence>
<gene>
    <name evidence="4" type="ORF">JBW_01168</name>
</gene>
<dbReference type="SUPFAM" id="SSF52096">
    <property type="entry name" value="ClpP/crotonase"/>
    <property type="match status" value="1"/>
</dbReference>
<proteinExistence type="inferred from homology"/>
<dbReference type="AlphaFoldDB" id="I8TVB7"/>
<dbReference type="KEGG" id="pft:JBW_01168"/>